<evidence type="ECO:0000256" key="1">
    <source>
        <dbReference type="SAM" id="MobiDB-lite"/>
    </source>
</evidence>
<gene>
    <name evidence="2" type="ordered locus">MHLP_02525</name>
</gene>
<feature type="region of interest" description="Disordered" evidence="1">
    <location>
        <begin position="1"/>
        <end position="33"/>
    </location>
</feature>
<dbReference type="KEGG" id="mhl:MHLP_02525"/>
<reference evidence="2 3" key="1">
    <citation type="journal article" date="2012" name="J. Bacteriol.">
        <title>Genome Sequence of "Candidatus Mycoplasma haemolamae" Strain Purdue, a Red Blood Cell Pathogen of Alpacas (Vicugna pacos) and Llamas (Lama glama).</title>
        <authorList>
            <person name="Guimaraes A.M."/>
            <person name="Toth B."/>
            <person name="Santos A.P."/>
            <person name="do Nascimento N.C."/>
            <person name="Kritchevsky J.E."/>
            <person name="Messick J.B."/>
        </authorList>
    </citation>
    <scope>NUCLEOTIDE SEQUENCE [LARGE SCALE GENOMIC DNA]</scope>
    <source>
        <strain evidence="2 3">Purdue</strain>
    </source>
</reference>
<dbReference type="HOGENOM" id="CLU_2650560_0_0_14"/>
<name>I7B9Y2_MYCHA</name>
<dbReference type="Proteomes" id="UP000006502">
    <property type="component" value="Chromosome"/>
</dbReference>
<dbReference type="PATRIC" id="fig|1212765.3.peg.570"/>
<evidence type="ECO:0000313" key="2">
    <source>
        <dbReference type="EMBL" id="AFO52085.1"/>
    </source>
</evidence>
<evidence type="ECO:0000313" key="3">
    <source>
        <dbReference type="Proteomes" id="UP000006502"/>
    </source>
</evidence>
<sequence length="90" mass="10117">MQELMWVTGPGGGQSIPKPQHKDHKDLDPPAGSQKGEYSVFCEHWALCQFVGDNQALECGYVCTKEFSEKSQDALKCQNNKQYRQGESHT</sequence>
<proteinExistence type="predicted"/>
<protein>
    <submittedName>
        <fullName evidence="2">Uncharacterized protein</fullName>
    </submittedName>
</protein>
<reference evidence="3" key="2">
    <citation type="submission" date="2012-07" db="EMBL/GenBank/DDBJ databases">
        <title>Complete genome sequence of 'Candidatus Mycoplasma haemolamae'.</title>
        <authorList>
            <person name="Guimaraes A.M.S."/>
            <person name="Toth B."/>
            <person name="Santos A.P."/>
            <person name="Nascimento N.C."/>
            <person name="Sojka J.E."/>
            <person name="Messick J.B."/>
        </authorList>
    </citation>
    <scope>NUCLEOTIDE SEQUENCE [LARGE SCALE GENOMIC DNA]</scope>
    <source>
        <strain evidence="3">Purdue</strain>
    </source>
</reference>
<dbReference type="AlphaFoldDB" id="I7B9Y2"/>
<dbReference type="EMBL" id="CP003731">
    <property type="protein sequence ID" value="AFO52085.1"/>
    <property type="molecule type" value="Genomic_DNA"/>
</dbReference>
<keyword evidence="3" id="KW-1185">Reference proteome</keyword>
<organism evidence="2 3">
    <name type="scientific">Mycoplasma haematolamae (strain Purdue)</name>
    <dbReference type="NCBI Taxonomy" id="1212765"/>
    <lineage>
        <taxon>Bacteria</taxon>
        <taxon>Bacillati</taxon>
        <taxon>Mycoplasmatota</taxon>
        <taxon>Mollicutes</taxon>
        <taxon>Mycoplasmataceae</taxon>
        <taxon>Mycoplasma</taxon>
    </lineage>
</organism>
<dbReference type="STRING" id="1212765.MHLP_02525"/>
<accession>I7B9Y2</accession>